<keyword evidence="1" id="KW-0812">Transmembrane</keyword>
<comment type="caution">
    <text evidence="2">The sequence shown here is derived from an EMBL/GenBank/DDBJ whole genome shotgun (WGS) entry which is preliminary data.</text>
</comment>
<accession>A0A7Y7Y0G8</accession>
<dbReference type="RefSeq" id="WP_017123779.1">
    <property type="nucleotide sequence ID" value="NZ_JACAOR010000008.1"/>
</dbReference>
<gene>
    <name evidence="2" type="ORF">HX845_16540</name>
</gene>
<keyword evidence="1" id="KW-1133">Transmembrane helix</keyword>
<evidence type="ECO:0000313" key="3">
    <source>
        <dbReference type="Proteomes" id="UP000517547"/>
    </source>
</evidence>
<dbReference type="Proteomes" id="UP000517547">
    <property type="component" value="Unassembled WGS sequence"/>
</dbReference>
<keyword evidence="1" id="KW-0472">Membrane</keyword>
<dbReference type="AlphaFoldDB" id="A0A7Y7Y0G8"/>
<evidence type="ECO:0000313" key="2">
    <source>
        <dbReference type="EMBL" id="NWC15276.1"/>
    </source>
</evidence>
<protein>
    <submittedName>
        <fullName evidence="2">DUF3592 domain-containing protein</fullName>
    </submittedName>
</protein>
<dbReference type="GeneID" id="57661518"/>
<reference evidence="2 3" key="1">
    <citation type="submission" date="2020-04" db="EMBL/GenBank/DDBJ databases">
        <title>Molecular characterization of pseudomonads from Agaricus bisporus reveal novel blotch 2 pathogens in Western Europe.</title>
        <authorList>
            <person name="Taparia T."/>
            <person name="Krijger M."/>
            <person name="Haynes E."/>
            <person name="Elpinstone J.G."/>
            <person name="Noble R."/>
            <person name="Van Der Wolf J."/>
        </authorList>
    </citation>
    <scope>NUCLEOTIDE SEQUENCE [LARGE SCALE GENOMIC DNA]</scope>
    <source>
        <strain evidence="2 3">IPO3738</strain>
    </source>
</reference>
<feature type="transmembrane region" description="Helical" evidence="1">
    <location>
        <begin position="108"/>
        <end position="130"/>
    </location>
</feature>
<feature type="transmembrane region" description="Helical" evidence="1">
    <location>
        <begin position="12"/>
        <end position="34"/>
    </location>
</feature>
<evidence type="ECO:0000256" key="1">
    <source>
        <dbReference type="SAM" id="Phobius"/>
    </source>
</evidence>
<proteinExistence type="predicted"/>
<dbReference type="EMBL" id="JACAQE010000005">
    <property type="protein sequence ID" value="NWC15276.1"/>
    <property type="molecule type" value="Genomic_DNA"/>
</dbReference>
<sequence length="144" mass="15171">MANQTPSRLGKILQGLLFALIGIGLLGIAVNLTLDRREFLARAQTADGVVSHLNAGGSHPEIAFTTRSGEQISYPQGGFIFGYQKDQPVRVHYLPEQPAVSAIVDDLAALWATPGVLGLIGLVFFIAGLARGIGRGAVHSLKGL</sequence>
<organism evidence="2 3">
    <name type="scientific">Pseudomonas gingeri</name>
    <dbReference type="NCBI Taxonomy" id="117681"/>
    <lineage>
        <taxon>Bacteria</taxon>
        <taxon>Pseudomonadati</taxon>
        <taxon>Pseudomonadota</taxon>
        <taxon>Gammaproteobacteria</taxon>
        <taxon>Pseudomonadales</taxon>
        <taxon>Pseudomonadaceae</taxon>
        <taxon>Pseudomonas</taxon>
    </lineage>
</organism>
<name>A0A7Y7Y0G8_9PSED</name>